<reference evidence="2 3" key="1">
    <citation type="submission" date="2020-08" db="EMBL/GenBank/DDBJ databases">
        <title>Sequencing the genomes of 1000 actinobacteria strains.</title>
        <authorList>
            <person name="Klenk H.-P."/>
        </authorList>
    </citation>
    <scope>NUCLEOTIDE SEQUENCE [LARGE SCALE GENOMIC DNA]</scope>
    <source>
        <strain evidence="2 3">DSM 46659</strain>
    </source>
</reference>
<dbReference type="Gene3D" id="3.40.50.1820">
    <property type="entry name" value="alpha/beta hydrolase"/>
    <property type="match status" value="1"/>
</dbReference>
<dbReference type="InterPro" id="IPR029058">
    <property type="entry name" value="AB_hydrolase_fold"/>
</dbReference>
<evidence type="ECO:0000256" key="1">
    <source>
        <dbReference type="SAM" id="MobiDB-lite"/>
    </source>
</evidence>
<dbReference type="SUPFAM" id="SSF53474">
    <property type="entry name" value="alpha/beta-Hydrolases"/>
    <property type="match status" value="1"/>
</dbReference>
<dbReference type="RefSeq" id="WP_184078275.1">
    <property type="nucleotide sequence ID" value="NZ_JACHDS010000001.1"/>
</dbReference>
<dbReference type="Proteomes" id="UP000546642">
    <property type="component" value="Unassembled WGS sequence"/>
</dbReference>
<evidence type="ECO:0008006" key="4">
    <source>
        <dbReference type="Google" id="ProtNLM"/>
    </source>
</evidence>
<protein>
    <recommendedName>
        <fullName evidence="4">Alpha/beta hydrolase</fullName>
    </recommendedName>
</protein>
<evidence type="ECO:0000313" key="3">
    <source>
        <dbReference type="Proteomes" id="UP000546642"/>
    </source>
</evidence>
<sequence length="240" mass="25840">MLPRWDHGAFFQRIAESLLGSGHRITVYDTLSIWREGDDLGTLADRWVRLLASSSDAAPDVLVGNALGGAVVQSILAQEWTHQAKVLLLSAPTVADDALNSRLEGIAATVGTCGLAAALRRLGEVVRGPDHQPEGVGSGRDSDSIERPDSHEQERAGRRLAAGLRLLRDLDVRSSVRGFPGSLLHVYGEQSLLVQRTHLATGTQSNHGYTGIPRAGMRPWADQPDLTSNAVAQFVENDKT</sequence>
<feature type="region of interest" description="Disordered" evidence="1">
    <location>
        <begin position="126"/>
        <end position="156"/>
    </location>
</feature>
<dbReference type="AlphaFoldDB" id="A0A7X0D8S3"/>
<organism evidence="2 3">
    <name type="scientific">Nocardiopsis mwathae</name>
    <dbReference type="NCBI Taxonomy" id="1472723"/>
    <lineage>
        <taxon>Bacteria</taxon>
        <taxon>Bacillati</taxon>
        <taxon>Actinomycetota</taxon>
        <taxon>Actinomycetes</taxon>
        <taxon>Streptosporangiales</taxon>
        <taxon>Nocardiopsidaceae</taxon>
        <taxon>Nocardiopsis</taxon>
    </lineage>
</organism>
<feature type="compositionally biased region" description="Basic and acidic residues" evidence="1">
    <location>
        <begin position="140"/>
        <end position="156"/>
    </location>
</feature>
<evidence type="ECO:0000313" key="2">
    <source>
        <dbReference type="EMBL" id="MBB6174319.1"/>
    </source>
</evidence>
<comment type="caution">
    <text evidence="2">The sequence shown here is derived from an EMBL/GenBank/DDBJ whole genome shotgun (WGS) entry which is preliminary data.</text>
</comment>
<proteinExistence type="predicted"/>
<keyword evidence="3" id="KW-1185">Reference proteome</keyword>
<name>A0A7X0D8S3_9ACTN</name>
<accession>A0A7X0D8S3</accession>
<dbReference type="EMBL" id="JACHDS010000001">
    <property type="protein sequence ID" value="MBB6174319.1"/>
    <property type="molecule type" value="Genomic_DNA"/>
</dbReference>
<gene>
    <name evidence="2" type="ORF">HNR23_004379</name>
</gene>